<evidence type="ECO:0000313" key="3">
    <source>
        <dbReference type="EMBL" id="WUV47880.1"/>
    </source>
</evidence>
<reference evidence="3" key="1">
    <citation type="submission" date="2022-10" db="EMBL/GenBank/DDBJ databases">
        <title>The complete genomes of actinobacterial strains from the NBC collection.</title>
        <authorList>
            <person name="Joergensen T.S."/>
            <person name="Alvarez Arevalo M."/>
            <person name="Sterndorff E.B."/>
            <person name="Faurdal D."/>
            <person name="Vuksanovic O."/>
            <person name="Mourched A.-S."/>
            <person name="Charusanti P."/>
            <person name="Shaw S."/>
            <person name="Blin K."/>
            <person name="Weber T."/>
        </authorList>
    </citation>
    <scope>NUCLEOTIDE SEQUENCE</scope>
    <source>
        <strain evidence="3">NBC_01482</strain>
    </source>
</reference>
<sequence>MNKLMTAVTVAATGIALAVSAAPAQAQANEYGAIAISRSTSHYGFWYGSGSFAAAESNAVNSCIKYGGGSDCTAKISWRNGCGALAISRNYWSYGSGPSLAAAKNKALANNPGNAYIEHWNCTSGYSL</sequence>
<keyword evidence="4" id="KW-1185">Reference proteome</keyword>
<evidence type="ECO:0000256" key="1">
    <source>
        <dbReference type="SAM" id="SignalP"/>
    </source>
</evidence>
<organism evidence="3 4">
    <name type="scientific">Nocardia vinacea</name>
    <dbReference type="NCBI Taxonomy" id="96468"/>
    <lineage>
        <taxon>Bacteria</taxon>
        <taxon>Bacillati</taxon>
        <taxon>Actinomycetota</taxon>
        <taxon>Actinomycetes</taxon>
        <taxon>Mycobacteriales</taxon>
        <taxon>Nocardiaceae</taxon>
        <taxon>Nocardia</taxon>
    </lineage>
</organism>
<name>A0ABZ1YX60_9NOCA</name>
<evidence type="ECO:0000313" key="4">
    <source>
        <dbReference type="Proteomes" id="UP001432062"/>
    </source>
</evidence>
<dbReference type="RefSeq" id="WP_329412113.1">
    <property type="nucleotide sequence ID" value="NZ_CP109441.1"/>
</dbReference>
<accession>A0ABZ1YX60</accession>
<feature type="signal peptide" evidence="1">
    <location>
        <begin position="1"/>
        <end position="26"/>
    </location>
</feature>
<protein>
    <submittedName>
        <fullName evidence="3">DUF4189 domain-containing protein</fullName>
    </submittedName>
</protein>
<feature type="domain" description="DUF4189" evidence="2">
    <location>
        <begin position="31"/>
        <end position="122"/>
    </location>
</feature>
<dbReference type="Proteomes" id="UP001432062">
    <property type="component" value="Chromosome"/>
</dbReference>
<dbReference type="InterPro" id="IPR025240">
    <property type="entry name" value="DUF4189"/>
</dbReference>
<gene>
    <name evidence="3" type="ORF">OG563_06540</name>
</gene>
<dbReference type="Pfam" id="PF13827">
    <property type="entry name" value="DUF4189"/>
    <property type="match status" value="1"/>
</dbReference>
<evidence type="ECO:0000259" key="2">
    <source>
        <dbReference type="Pfam" id="PF13827"/>
    </source>
</evidence>
<feature type="chain" id="PRO_5046370704" evidence="1">
    <location>
        <begin position="27"/>
        <end position="128"/>
    </location>
</feature>
<proteinExistence type="predicted"/>
<dbReference type="EMBL" id="CP109441">
    <property type="protein sequence ID" value="WUV47880.1"/>
    <property type="molecule type" value="Genomic_DNA"/>
</dbReference>
<keyword evidence="1" id="KW-0732">Signal</keyword>